<evidence type="ECO:0000313" key="1">
    <source>
        <dbReference type="EMBL" id="UWX56552.1"/>
    </source>
</evidence>
<dbReference type="RefSeq" id="WP_260575187.1">
    <property type="nucleotide sequence ID" value="NZ_CP104205.1"/>
</dbReference>
<protein>
    <recommendedName>
        <fullName evidence="3">Tetratricopeptide repeat-containing protein</fullName>
    </recommendedName>
</protein>
<dbReference type="InterPro" id="IPR011990">
    <property type="entry name" value="TPR-like_helical_dom_sf"/>
</dbReference>
<dbReference type="EMBL" id="CP104205">
    <property type="protein sequence ID" value="UWX56552.1"/>
    <property type="molecule type" value="Genomic_DNA"/>
</dbReference>
<evidence type="ECO:0008006" key="3">
    <source>
        <dbReference type="Google" id="ProtNLM"/>
    </source>
</evidence>
<gene>
    <name evidence="1" type="ORF">NYZ99_10410</name>
</gene>
<name>A0ABY5YE30_9FLAO</name>
<dbReference type="Proteomes" id="UP001059209">
    <property type="component" value="Chromosome"/>
</dbReference>
<proteinExistence type="predicted"/>
<keyword evidence="2" id="KW-1185">Reference proteome</keyword>
<accession>A0ABY5YE30</accession>
<sequence>MKDYGRAVLLCEYILSEIPRHADTEILMGRIYSWKEDYGKAIDILGDVIKKYPKYEDGYCALMDAYYWSGQNEMAYEIQRTAKNNSIKDKILEGKFDRSIALIINQEEKNGIPALKQKTAEIGSEKQ</sequence>
<dbReference type="Gene3D" id="1.25.40.10">
    <property type="entry name" value="Tetratricopeptide repeat domain"/>
    <property type="match status" value="1"/>
</dbReference>
<dbReference type="SUPFAM" id="SSF48452">
    <property type="entry name" value="TPR-like"/>
    <property type="match status" value="1"/>
</dbReference>
<organism evidence="1 2">
    <name type="scientific">Maribacter litopenaei</name>
    <dbReference type="NCBI Taxonomy" id="2976127"/>
    <lineage>
        <taxon>Bacteria</taxon>
        <taxon>Pseudomonadati</taxon>
        <taxon>Bacteroidota</taxon>
        <taxon>Flavobacteriia</taxon>
        <taxon>Flavobacteriales</taxon>
        <taxon>Flavobacteriaceae</taxon>
        <taxon>Maribacter</taxon>
    </lineage>
</organism>
<reference evidence="1" key="1">
    <citation type="submission" date="2022-09" db="EMBL/GenBank/DDBJ databases">
        <title>Maribacter litopenaei sp. nov., isolated from the intestinal tract of the Pacific White Shrimp, Litopenaeus vannamei.</title>
        <authorList>
            <person name="Kim S.Y."/>
            <person name="Hwang C.Y."/>
        </authorList>
    </citation>
    <scope>NUCLEOTIDE SEQUENCE</scope>
    <source>
        <strain evidence="1">HL-LV01</strain>
    </source>
</reference>
<evidence type="ECO:0000313" key="2">
    <source>
        <dbReference type="Proteomes" id="UP001059209"/>
    </source>
</evidence>